<organism evidence="1">
    <name type="scientific">Rhipicephalus microplus</name>
    <name type="common">Cattle tick</name>
    <name type="synonym">Boophilus microplus</name>
    <dbReference type="NCBI Taxonomy" id="6941"/>
    <lineage>
        <taxon>Eukaryota</taxon>
        <taxon>Metazoa</taxon>
        <taxon>Ecdysozoa</taxon>
        <taxon>Arthropoda</taxon>
        <taxon>Chelicerata</taxon>
        <taxon>Arachnida</taxon>
        <taxon>Acari</taxon>
        <taxon>Parasitiformes</taxon>
        <taxon>Ixodida</taxon>
        <taxon>Ixodoidea</taxon>
        <taxon>Ixodidae</taxon>
        <taxon>Rhipicephalinae</taxon>
        <taxon>Rhipicephalus</taxon>
        <taxon>Boophilus</taxon>
    </lineage>
</organism>
<name>A0A6G5A3U3_RHIMP</name>
<reference evidence="1" key="1">
    <citation type="submission" date="2020-03" db="EMBL/GenBank/DDBJ databases">
        <title>A transcriptome and proteome of the tick Rhipicephalus microplus shaped by the genetic composition of its hosts and developmental stage.</title>
        <authorList>
            <person name="Garcia G.R."/>
            <person name="Ribeiro J.M.C."/>
            <person name="Maruyama S.R."/>
            <person name="Gardinasse L.G."/>
            <person name="Nelson K."/>
            <person name="Ferreira B.R."/>
            <person name="Andrade T.G."/>
            <person name="Santos I.K.F.M."/>
        </authorList>
    </citation>
    <scope>NUCLEOTIDE SEQUENCE</scope>
    <source>
        <strain evidence="1">NSGR</strain>
        <tissue evidence="1">Salivary glands</tissue>
    </source>
</reference>
<dbReference type="AlphaFoldDB" id="A0A6G5A3U3"/>
<proteinExistence type="predicted"/>
<evidence type="ECO:0000313" key="1">
    <source>
        <dbReference type="EMBL" id="NIE44876.1"/>
    </source>
</evidence>
<sequence length="197" mass="22909">MNLLATLCTIQCARVVGSSVRRIHQARRDCACLCVKTQTFTAIYRADKATNHFIALSVLLSPSMLHILDEIDFILFLRSQNRACIIGDVQHEHNIIFSLLWWCFIIMKAQKFFQCGKFRAGTIQRHYLALTCQHSHLYNSPLLSIMTNWCMQAPKNMLIISRKLIILHHTVAIFNIKLKFTYFMGVARFYQHQSLFN</sequence>
<accession>A0A6G5A3U3</accession>
<dbReference type="EMBL" id="GIKN01002603">
    <property type="protein sequence ID" value="NIE44876.1"/>
    <property type="molecule type" value="Transcribed_RNA"/>
</dbReference>
<protein>
    <submittedName>
        <fullName evidence="1">Uncharacterized protein</fullName>
    </submittedName>
</protein>